<dbReference type="RefSeq" id="WP_068491788.1">
    <property type="nucleotide sequence ID" value="NZ_LWQT01000048.1"/>
</dbReference>
<dbReference type="Gene3D" id="1.10.10.10">
    <property type="entry name" value="Winged helix-like DNA-binding domain superfamily/Winged helix DNA-binding domain"/>
    <property type="match status" value="1"/>
</dbReference>
<dbReference type="InterPro" id="IPR019888">
    <property type="entry name" value="Tscrpt_reg_AsnC-like"/>
</dbReference>
<comment type="similarity">
    <text evidence="3">Belongs to the Ahb/Nir family.</text>
</comment>
<evidence type="ECO:0000259" key="8">
    <source>
        <dbReference type="Pfam" id="PF22451"/>
    </source>
</evidence>
<dbReference type="EC" id="4.1.1.111" evidence="4"/>
<dbReference type="Pfam" id="PF17805">
    <property type="entry name" value="AsnC_trans_reg2"/>
    <property type="match status" value="1"/>
</dbReference>
<evidence type="ECO:0000256" key="3">
    <source>
        <dbReference type="ARBA" id="ARBA00023457"/>
    </source>
</evidence>
<feature type="domain" description="Siroheme decarboxylase AsnC-like ligand binding" evidence="7">
    <location>
        <begin position="67"/>
        <end position="139"/>
    </location>
</feature>
<proteinExistence type="inferred from homology"/>
<organism evidence="9 10">
    <name type="scientific">Paramagnetospirillum marisnigri</name>
    <dbReference type="NCBI Taxonomy" id="1285242"/>
    <lineage>
        <taxon>Bacteria</taxon>
        <taxon>Pseudomonadati</taxon>
        <taxon>Pseudomonadota</taxon>
        <taxon>Alphaproteobacteria</taxon>
        <taxon>Rhodospirillales</taxon>
        <taxon>Magnetospirillaceae</taxon>
        <taxon>Paramagnetospirillum</taxon>
    </lineage>
</organism>
<dbReference type="EMBL" id="LWQT01000048">
    <property type="protein sequence ID" value="OAN51124.1"/>
    <property type="molecule type" value="Genomic_DNA"/>
</dbReference>
<comment type="pathway">
    <text evidence="2">Porphyrin-containing compound metabolism.</text>
</comment>
<dbReference type="InterPro" id="IPR040523">
    <property type="entry name" value="AsnC_trans_reg2"/>
</dbReference>
<feature type="domain" description="Siroheme decarboxylase NirL-like HTH" evidence="8">
    <location>
        <begin position="5"/>
        <end position="50"/>
    </location>
</feature>
<sequence length="147" mass="16356">MDEIDRRIINALQGGFPIAERPFALAAGRLGLDEAELLARITALKQAGVISRFGPMWHAEKMGGGLTLSAMQVPADRFDEVAAVVNSFPEVAHNYAREHALNMWFVVATERPERIKQVLAEIESRTGLPVHDMPKIEEFFVGLRFEA</sequence>
<dbReference type="STRING" id="1285242.A6A04_16770"/>
<reference evidence="9 10" key="1">
    <citation type="submission" date="2016-04" db="EMBL/GenBank/DDBJ databases">
        <title>Draft genome sequence of freshwater magnetotactic bacteria Magnetospirillum marisnigri SP-1 and Magnetospirillum moscoviense BB-1.</title>
        <authorList>
            <person name="Koziaeva V."/>
            <person name="Dziuba M.V."/>
            <person name="Ivanov T.M."/>
            <person name="Kuznetsov B."/>
            <person name="Grouzdev D.S."/>
        </authorList>
    </citation>
    <scope>NUCLEOTIDE SEQUENCE [LARGE SCALE GENOMIC DNA]</scope>
    <source>
        <strain evidence="9 10">SP-1</strain>
    </source>
</reference>
<comment type="caution">
    <text evidence="9">The sequence shown here is derived from an EMBL/GenBank/DDBJ whole genome shotgun (WGS) entry which is preliminary data.</text>
</comment>
<evidence type="ECO:0000256" key="4">
    <source>
        <dbReference type="ARBA" id="ARBA00023471"/>
    </source>
</evidence>
<dbReference type="FunFam" id="3.30.70.3460:FF:000001">
    <property type="entry name" value="Heme d1 biosynthesis protein NirG"/>
    <property type="match status" value="1"/>
</dbReference>
<accession>A0A178MQD9</accession>
<dbReference type="GO" id="GO:0016829">
    <property type="term" value="F:lyase activity"/>
    <property type="evidence" value="ECO:0007669"/>
    <property type="project" value="UniProtKB-KW"/>
</dbReference>
<dbReference type="OrthoDB" id="9806536at2"/>
<keyword evidence="1" id="KW-0456">Lyase</keyword>
<protein>
    <recommendedName>
        <fullName evidence="6">Siroheme decarboxylase NirG subunit</fullName>
        <ecNumber evidence="4">4.1.1.111</ecNumber>
    </recommendedName>
</protein>
<gene>
    <name evidence="9" type="ORF">A6A04_16770</name>
</gene>
<dbReference type="InterPro" id="IPR053953">
    <property type="entry name" value="NirdL-like_HTH"/>
</dbReference>
<evidence type="ECO:0000256" key="6">
    <source>
        <dbReference type="ARBA" id="ARBA00073232"/>
    </source>
</evidence>
<dbReference type="SMART" id="SM00344">
    <property type="entry name" value="HTH_ASNC"/>
    <property type="match status" value="1"/>
</dbReference>
<comment type="catalytic activity">
    <reaction evidence="5">
        <text>siroheme + 2 H(+) = 12,18-didecarboxysiroheme + 2 CO2</text>
        <dbReference type="Rhea" id="RHEA:19093"/>
        <dbReference type="ChEBI" id="CHEBI:15378"/>
        <dbReference type="ChEBI" id="CHEBI:16526"/>
        <dbReference type="ChEBI" id="CHEBI:60052"/>
        <dbReference type="ChEBI" id="CHEBI:140497"/>
        <dbReference type="EC" id="4.1.1.111"/>
    </reaction>
</comment>
<dbReference type="Gene3D" id="3.30.70.3460">
    <property type="match status" value="1"/>
</dbReference>
<dbReference type="PANTHER" id="PTHR43413">
    <property type="entry name" value="TRANSCRIPTIONAL REGULATOR, ASNC FAMILY"/>
    <property type="match status" value="1"/>
</dbReference>
<dbReference type="AlphaFoldDB" id="A0A178MQD9"/>
<name>A0A178MQD9_9PROT</name>
<dbReference type="Pfam" id="PF22451">
    <property type="entry name" value="NirdL-like_HTH"/>
    <property type="match status" value="1"/>
</dbReference>
<dbReference type="PANTHER" id="PTHR43413:SF1">
    <property type="entry name" value="SIROHEME DECARBOXYLASE NIRL SUBUNIT"/>
    <property type="match status" value="1"/>
</dbReference>
<evidence type="ECO:0000256" key="5">
    <source>
        <dbReference type="ARBA" id="ARBA00048470"/>
    </source>
</evidence>
<keyword evidence="10" id="KW-1185">Reference proteome</keyword>
<evidence type="ECO:0000313" key="9">
    <source>
        <dbReference type="EMBL" id="OAN51124.1"/>
    </source>
</evidence>
<evidence type="ECO:0000313" key="10">
    <source>
        <dbReference type="Proteomes" id="UP000078428"/>
    </source>
</evidence>
<evidence type="ECO:0000259" key="7">
    <source>
        <dbReference type="Pfam" id="PF17805"/>
    </source>
</evidence>
<evidence type="ECO:0000256" key="1">
    <source>
        <dbReference type="ARBA" id="ARBA00023239"/>
    </source>
</evidence>
<dbReference type="Proteomes" id="UP000078428">
    <property type="component" value="Unassembled WGS sequence"/>
</dbReference>
<dbReference type="InterPro" id="IPR050684">
    <property type="entry name" value="HTH-Siroheme_Decarb"/>
</dbReference>
<evidence type="ECO:0000256" key="2">
    <source>
        <dbReference type="ARBA" id="ARBA00023444"/>
    </source>
</evidence>
<dbReference type="InterPro" id="IPR036388">
    <property type="entry name" value="WH-like_DNA-bd_sf"/>
</dbReference>